<sequence length="704" mass="76476">MLWVLPLLFAAALLGPLLAEQVSQGTNLLLSRVSLSLFGDYVANESPRKQDQQSRLRAAHVETTHRVYAARTLLYSLLLGISGSIFGVYGAAVLLWVLRISGETVRAQLPTALAFLANLTRVTELGLTNLFVLVFVSSATVGTALAFGVYYFRWAMLDEKADARGSEIEATLPRTIAFIYALSRSGMAFPAILDTLTRNRDVYGEAAVEIGVAVRDMNTFGTDVLSALDRMADRTPSEGMEEFGENLASVLGSGQSLSNFLKDQYDRYQEEAEAQQRQYLDLLSTFAEAYVTVLVAGPLFLITILVVIGLVLQETLDLLRVVVYLGVPLSSIAFIAYIDSSTKTISETLGQDRSEIPSIEISGITDRPDGMLADGGRASPATEGGVADEWAASRERLELYTKFESALGWIRSPGELVLRNPEYSFLVTVPVGLWWVGLRSGSVPLSPLAALRTVDTPVVEAILFATGVFALLYEINKRRVKAIERVIPDFLDRLASINDAGVSIVQSIERLTRSDLDALSPELRRAWEDVRWGADVRAAFRRMERRIDSPMMTRATVLITNAMTASGEIAPVLEIAADEARASRRLQRERRQEMLTYLMVIYISFFVFIGIVFALSSSFIPAIDSANLGGAGGSGLPSGVSSSVFAGLGSVDTSAYTLLFFHAAVMQAIFSGLVAGQLGEGSLADGAKHVVVLLTLTVIAFLFL</sequence>
<keyword evidence="6" id="KW-0175">Coiled coil</keyword>
<keyword evidence="10" id="KW-1185">Reference proteome</keyword>
<evidence type="ECO:0000256" key="4">
    <source>
        <dbReference type="ARBA" id="ARBA00022989"/>
    </source>
</evidence>
<dbReference type="AlphaFoldDB" id="A0ABD6B7X4"/>
<feature type="transmembrane region" description="Helical" evidence="7">
    <location>
        <begin position="458"/>
        <end position="475"/>
    </location>
</feature>
<keyword evidence="3 7" id="KW-0812">Transmembrane</keyword>
<evidence type="ECO:0000256" key="3">
    <source>
        <dbReference type="ARBA" id="ARBA00022692"/>
    </source>
</evidence>
<proteinExistence type="predicted"/>
<feature type="transmembrane region" description="Helical" evidence="7">
    <location>
        <begin position="594"/>
        <end position="615"/>
    </location>
</feature>
<accession>A0ABD6B7X4</accession>
<feature type="coiled-coil region" evidence="6">
    <location>
        <begin position="258"/>
        <end position="285"/>
    </location>
</feature>
<evidence type="ECO:0000259" key="8">
    <source>
        <dbReference type="Pfam" id="PF00482"/>
    </source>
</evidence>
<evidence type="ECO:0000313" key="9">
    <source>
        <dbReference type="EMBL" id="MFD1526578.1"/>
    </source>
</evidence>
<dbReference type="InterPro" id="IPR042094">
    <property type="entry name" value="T2SS_GspF_sf"/>
</dbReference>
<comment type="caution">
    <text evidence="9">The sequence shown here is derived from an EMBL/GenBank/DDBJ whole genome shotgun (WGS) entry which is preliminary data.</text>
</comment>
<feature type="transmembrane region" description="Helical" evidence="7">
    <location>
        <begin position="686"/>
        <end position="703"/>
    </location>
</feature>
<feature type="transmembrane region" description="Helical" evidence="7">
    <location>
        <begin position="318"/>
        <end position="338"/>
    </location>
</feature>
<keyword evidence="5 7" id="KW-0472">Membrane</keyword>
<dbReference type="PANTHER" id="PTHR35402:SF1">
    <property type="entry name" value="TYPE II SECRETION SYSTEM PROTEIN GSPF DOMAIN-CONTAINING PROTEIN"/>
    <property type="match status" value="1"/>
</dbReference>
<feature type="domain" description="Type II secretion system protein GspF" evidence="8">
    <location>
        <begin position="179"/>
        <end position="304"/>
    </location>
</feature>
<keyword evidence="4 7" id="KW-1133">Transmembrane helix</keyword>
<reference evidence="9 10" key="1">
    <citation type="journal article" date="2019" name="Int. J. Syst. Evol. Microbiol.">
        <title>The Global Catalogue of Microorganisms (GCM) 10K type strain sequencing project: providing services to taxonomists for standard genome sequencing and annotation.</title>
        <authorList>
            <consortium name="The Broad Institute Genomics Platform"/>
            <consortium name="The Broad Institute Genome Sequencing Center for Infectious Disease"/>
            <person name="Wu L."/>
            <person name="Ma J."/>
        </authorList>
    </citation>
    <scope>NUCLEOTIDE SEQUENCE [LARGE SCALE GENOMIC DNA]</scope>
    <source>
        <strain evidence="9 10">CGMCC 1.12285</strain>
    </source>
</reference>
<dbReference type="RefSeq" id="WP_379731698.1">
    <property type="nucleotide sequence ID" value="NZ_JBHSWZ010000127.1"/>
</dbReference>
<evidence type="ECO:0000256" key="1">
    <source>
        <dbReference type="ARBA" id="ARBA00004651"/>
    </source>
</evidence>
<protein>
    <submittedName>
        <fullName evidence="9">Type II secretion system F family protein</fullName>
    </submittedName>
</protein>
<gene>
    <name evidence="9" type="ORF">ACFR9S_09760</name>
</gene>
<evidence type="ECO:0000256" key="6">
    <source>
        <dbReference type="SAM" id="Coils"/>
    </source>
</evidence>
<keyword evidence="2" id="KW-1003">Cell membrane</keyword>
<dbReference type="PANTHER" id="PTHR35402">
    <property type="entry name" value="INTEGRAL MEMBRANE PROTEIN-RELATED"/>
    <property type="match status" value="1"/>
</dbReference>
<dbReference type="InterPro" id="IPR018076">
    <property type="entry name" value="T2SS_GspF_dom"/>
</dbReference>
<dbReference type="GO" id="GO:0005886">
    <property type="term" value="C:plasma membrane"/>
    <property type="evidence" value="ECO:0007669"/>
    <property type="project" value="UniProtKB-SubCell"/>
</dbReference>
<comment type="subcellular location">
    <subcellularLocation>
        <location evidence="1">Cell membrane</location>
        <topology evidence="1">Multi-pass membrane protein</topology>
    </subcellularLocation>
</comment>
<evidence type="ECO:0000256" key="2">
    <source>
        <dbReference type="ARBA" id="ARBA00022475"/>
    </source>
</evidence>
<name>A0ABD6B7X4_9EURY</name>
<feature type="domain" description="Type II secretion system protein GspF" evidence="8">
    <location>
        <begin position="490"/>
        <end position="614"/>
    </location>
</feature>
<evidence type="ECO:0000256" key="5">
    <source>
        <dbReference type="ARBA" id="ARBA00023136"/>
    </source>
</evidence>
<dbReference type="Proteomes" id="UP001597111">
    <property type="component" value="Unassembled WGS sequence"/>
</dbReference>
<dbReference type="EMBL" id="JBHUDH010000109">
    <property type="protein sequence ID" value="MFD1526578.1"/>
    <property type="molecule type" value="Genomic_DNA"/>
</dbReference>
<feature type="transmembrane region" description="Helical" evidence="7">
    <location>
        <begin position="73"/>
        <end position="98"/>
    </location>
</feature>
<evidence type="ECO:0000313" key="10">
    <source>
        <dbReference type="Proteomes" id="UP001597111"/>
    </source>
</evidence>
<organism evidence="9 10">
    <name type="scientific">Halolamina salina</name>
    <dbReference type="NCBI Taxonomy" id="1220023"/>
    <lineage>
        <taxon>Archaea</taxon>
        <taxon>Methanobacteriati</taxon>
        <taxon>Methanobacteriota</taxon>
        <taxon>Stenosarchaea group</taxon>
        <taxon>Halobacteria</taxon>
        <taxon>Halobacteriales</taxon>
        <taxon>Haloferacaceae</taxon>
    </lineage>
</organism>
<dbReference type="Pfam" id="PF00482">
    <property type="entry name" value="T2SSF"/>
    <property type="match status" value="2"/>
</dbReference>
<evidence type="ECO:0000256" key="7">
    <source>
        <dbReference type="SAM" id="Phobius"/>
    </source>
</evidence>
<feature type="transmembrane region" description="Helical" evidence="7">
    <location>
        <begin position="655"/>
        <end position="674"/>
    </location>
</feature>
<feature type="transmembrane region" description="Helical" evidence="7">
    <location>
        <begin position="130"/>
        <end position="152"/>
    </location>
</feature>
<feature type="transmembrane region" description="Helical" evidence="7">
    <location>
        <begin position="289"/>
        <end position="312"/>
    </location>
</feature>
<dbReference type="Gene3D" id="1.20.81.30">
    <property type="entry name" value="Type II secretion system (T2SS), domain F"/>
    <property type="match status" value="1"/>
</dbReference>
<feature type="transmembrane region" description="Helical" evidence="7">
    <location>
        <begin position="421"/>
        <end position="438"/>
    </location>
</feature>
<dbReference type="InterPro" id="IPR056569">
    <property type="entry name" value="ArlJ-like"/>
</dbReference>